<dbReference type="Pfam" id="PF00561">
    <property type="entry name" value="Abhydrolase_1"/>
    <property type="match status" value="1"/>
</dbReference>
<reference evidence="4 5" key="1">
    <citation type="journal article" date="2015" name="Genome Biol. Evol.">
        <title>Phylogenomic analyses indicate that early fungi evolved digesting cell walls of algal ancestors of land plants.</title>
        <authorList>
            <person name="Chang Y."/>
            <person name="Wang S."/>
            <person name="Sekimoto S."/>
            <person name="Aerts A.L."/>
            <person name="Choi C."/>
            <person name="Clum A."/>
            <person name="LaButti K.M."/>
            <person name="Lindquist E.A."/>
            <person name="Yee Ngan C."/>
            <person name="Ohm R.A."/>
            <person name="Salamov A.A."/>
            <person name="Grigoriev I.V."/>
            <person name="Spatafora J.W."/>
            <person name="Berbee M.L."/>
        </authorList>
    </citation>
    <scope>NUCLEOTIDE SEQUENCE [LARGE SCALE GENOMIC DNA]</scope>
    <source>
        <strain evidence="4 5">NRRL 28638</strain>
    </source>
</reference>
<dbReference type="InterPro" id="IPR029058">
    <property type="entry name" value="AB_hydrolase_fold"/>
</dbReference>
<dbReference type="EMBL" id="KQ964519">
    <property type="protein sequence ID" value="KXN69923.1"/>
    <property type="molecule type" value="Genomic_DNA"/>
</dbReference>
<feature type="domain" description="AB hydrolase-1" evidence="3">
    <location>
        <begin position="32"/>
        <end position="322"/>
    </location>
</feature>
<dbReference type="PANTHER" id="PTHR43329">
    <property type="entry name" value="EPOXIDE HYDROLASE"/>
    <property type="match status" value="1"/>
</dbReference>
<dbReference type="OMA" id="YQIPMLV"/>
<accession>A0A137P4K1</accession>
<dbReference type="SUPFAM" id="SSF53474">
    <property type="entry name" value="alpha/beta-Hydrolases"/>
    <property type="match status" value="1"/>
</dbReference>
<keyword evidence="5" id="KW-1185">Reference proteome</keyword>
<dbReference type="Proteomes" id="UP000070444">
    <property type="component" value="Unassembled WGS sequence"/>
</dbReference>
<dbReference type="AlphaFoldDB" id="A0A137P4K1"/>
<dbReference type="STRING" id="796925.A0A137P4K1"/>
<protein>
    <submittedName>
        <fullName evidence="4">Alpha/beta-hydrolase</fullName>
    </submittedName>
</protein>
<evidence type="ECO:0000256" key="2">
    <source>
        <dbReference type="ARBA" id="ARBA00038334"/>
    </source>
</evidence>
<organism evidence="4 5">
    <name type="scientific">Conidiobolus coronatus (strain ATCC 28846 / CBS 209.66 / NRRL 28638)</name>
    <name type="common">Delacroixia coronata</name>
    <dbReference type="NCBI Taxonomy" id="796925"/>
    <lineage>
        <taxon>Eukaryota</taxon>
        <taxon>Fungi</taxon>
        <taxon>Fungi incertae sedis</taxon>
        <taxon>Zoopagomycota</taxon>
        <taxon>Entomophthoromycotina</taxon>
        <taxon>Entomophthoromycetes</taxon>
        <taxon>Entomophthorales</taxon>
        <taxon>Ancylistaceae</taxon>
        <taxon>Conidiobolus</taxon>
    </lineage>
</organism>
<dbReference type="OrthoDB" id="408373at2759"/>
<dbReference type="Gene3D" id="3.40.50.1820">
    <property type="entry name" value="alpha/beta hydrolase"/>
    <property type="match status" value="1"/>
</dbReference>
<evidence type="ECO:0000256" key="1">
    <source>
        <dbReference type="ARBA" id="ARBA00022801"/>
    </source>
</evidence>
<keyword evidence="1 4" id="KW-0378">Hydrolase</keyword>
<dbReference type="GO" id="GO:0016787">
    <property type="term" value="F:hydrolase activity"/>
    <property type="evidence" value="ECO:0007669"/>
    <property type="project" value="UniProtKB-KW"/>
</dbReference>
<evidence type="ECO:0000313" key="5">
    <source>
        <dbReference type="Proteomes" id="UP000070444"/>
    </source>
</evidence>
<dbReference type="PRINTS" id="PR00412">
    <property type="entry name" value="EPOXHYDRLASE"/>
</dbReference>
<sequence length="339" mass="40240">MTKSPLDYNHKYVKIDGYNYHYVDEGNENGELLVFVHGWPELWICHKHQIEYFSKQGYRCVAVDLIGFGGSEGPKVTDKHNLEAEGLSNYTLKNNCKALNYLVKEELKREQAIFIGHDWGSLVVWRMSQYFPETVKALASTCIDYVAPAEKFIDLDTVIQHIPAMEYQRDIAYKNWEDECRENKRMAFETVYQYNEWKPDVQLPSGKRYLRLVDLKKNSEFIKQFKNYTPVYNEEEFEYFLSQYTDQNIANSCNYYRTRLLNFNDERELADKHYINQPALMVHATRDVTNDFYIDREPDTKKYCKNLTYKSIDGDHWIILNNKDAVNTAIHDWLKDLKL</sequence>
<name>A0A137P4K1_CONC2</name>
<evidence type="ECO:0000313" key="4">
    <source>
        <dbReference type="EMBL" id="KXN69923.1"/>
    </source>
</evidence>
<gene>
    <name evidence="4" type="ORF">CONCODRAFT_85639</name>
</gene>
<dbReference type="InterPro" id="IPR000073">
    <property type="entry name" value="AB_hydrolase_1"/>
</dbReference>
<comment type="similarity">
    <text evidence="2">Belongs to the AB hydrolase superfamily. Epoxide hydrolase family.</text>
</comment>
<dbReference type="InterPro" id="IPR000639">
    <property type="entry name" value="Epox_hydrolase-like"/>
</dbReference>
<proteinExistence type="inferred from homology"/>
<evidence type="ECO:0000259" key="3">
    <source>
        <dbReference type="Pfam" id="PF00561"/>
    </source>
</evidence>